<dbReference type="Pfam" id="PF17892">
    <property type="entry name" value="Cadherin_5"/>
    <property type="match status" value="5"/>
</dbReference>
<reference evidence="2 3" key="1">
    <citation type="submission" date="2023-06" db="EMBL/GenBank/DDBJ databases">
        <title>Pelomonas sp. PFR6 16S ribosomal RNA gene Genome sequencing and assembly.</title>
        <authorList>
            <person name="Woo H."/>
        </authorList>
    </citation>
    <scope>NUCLEOTIDE SEQUENCE [LARGE SCALE GENOMIC DNA]</scope>
    <source>
        <strain evidence="2 3">PFR6</strain>
    </source>
</reference>
<dbReference type="InterPro" id="IPR002126">
    <property type="entry name" value="Cadherin-like_dom"/>
</dbReference>
<organism evidence="2 3">
    <name type="scientific">Roseateles violae</name>
    <dbReference type="NCBI Taxonomy" id="3058042"/>
    <lineage>
        <taxon>Bacteria</taxon>
        <taxon>Pseudomonadati</taxon>
        <taxon>Pseudomonadota</taxon>
        <taxon>Betaproteobacteria</taxon>
        <taxon>Burkholderiales</taxon>
        <taxon>Sphaerotilaceae</taxon>
        <taxon>Roseateles</taxon>
    </lineage>
</organism>
<dbReference type="SMART" id="SM00112">
    <property type="entry name" value="CA"/>
    <property type="match status" value="1"/>
</dbReference>
<evidence type="ECO:0000313" key="2">
    <source>
        <dbReference type="EMBL" id="MDN3919960.1"/>
    </source>
</evidence>
<dbReference type="RefSeq" id="WP_290358278.1">
    <property type="nucleotide sequence ID" value="NZ_JAUHHC010000002.1"/>
</dbReference>
<comment type="caution">
    <text evidence="2">The sequence shown here is derived from an EMBL/GenBank/DDBJ whole genome shotgun (WGS) entry which is preliminary data.</text>
</comment>
<dbReference type="PRINTS" id="PR00313">
    <property type="entry name" value="CABNDNGRPT"/>
</dbReference>
<dbReference type="SUPFAM" id="SSF49313">
    <property type="entry name" value="Cadherin-like"/>
    <property type="match status" value="1"/>
</dbReference>
<proteinExistence type="predicted"/>
<dbReference type="InterPro" id="IPR001343">
    <property type="entry name" value="Hemolysn_Ca-bd"/>
</dbReference>
<dbReference type="InterPro" id="IPR015919">
    <property type="entry name" value="Cadherin-like_sf"/>
</dbReference>
<dbReference type="Gene3D" id="2.60.40.60">
    <property type="entry name" value="Cadherins"/>
    <property type="match status" value="1"/>
</dbReference>
<dbReference type="PROSITE" id="PS50268">
    <property type="entry name" value="CADHERIN_2"/>
    <property type="match status" value="1"/>
</dbReference>
<dbReference type="InterPro" id="IPR041690">
    <property type="entry name" value="Cadherin_5"/>
</dbReference>
<dbReference type="Gene3D" id="2.60.40.2700">
    <property type="match status" value="8"/>
</dbReference>
<evidence type="ECO:0000313" key="3">
    <source>
        <dbReference type="Proteomes" id="UP001228044"/>
    </source>
</evidence>
<protein>
    <submittedName>
        <fullName evidence="2">Cadherin-like domain-containing protein</fullName>
    </submittedName>
</protein>
<accession>A0ABT8DNL1</accession>
<feature type="domain" description="Cadherin" evidence="1">
    <location>
        <begin position="1419"/>
        <end position="1516"/>
    </location>
</feature>
<gene>
    <name evidence="2" type="ORF">QWJ38_06670</name>
</gene>
<dbReference type="Pfam" id="PF00353">
    <property type="entry name" value="HemolysinCabind"/>
    <property type="match status" value="2"/>
</dbReference>
<dbReference type="Gene3D" id="2.60.40.2810">
    <property type="match status" value="3"/>
</dbReference>
<dbReference type="NCBIfam" id="NF012211">
    <property type="entry name" value="tand_rpt_95"/>
    <property type="match status" value="5"/>
</dbReference>
<dbReference type="PROSITE" id="PS00330">
    <property type="entry name" value="HEMOLYSIN_CALCIUM"/>
    <property type="match status" value="2"/>
</dbReference>
<dbReference type="InterPro" id="IPR018511">
    <property type="entry name" value="Hemolysin-typ_Ca-bd_CS"/>
</dbReference>
<sequence>MATNTTSLSKTPQAGDDNYYYTQNELLASQLYNAASRIVTLDVMSNDLGGNAKKLFSIDEGNAGFLNDLLTNNVNTGWETLPSGNRIQIVNGKIQLDISHSLGGKSVESLAAGETITETFVYTIQLGNGTLSWAKVSFTVIGANDATTGSATAHLANGTEDTAYTIHASDLLQGFSDVDGDTLSVTGLTASHGSLQDNHDGTWTFTPDANYNGQVNLSYNVIDGQGSSIAASQSFSLAAVNDAPTGTATAALAAGTEDSGYTVSAAELLAGFSDVDGDTLSVSALTASNGTAAQNPDGSWTITPTANYNGPVTLSYSVVDGHGGSVAASQSYSLTAVDDAATGSLAVTGTAAEGGSLTAALTAVSDADGATTTAYQWQSFDGANWNNLGGQTDAQLNIASDQSMVGMTVRVVATTTDVLGGTTDFIGDAQTIANVDDQASGSLAVTGTAAEGASLTAALTAVSDADGATTTAYQWQSFDGANWNNLSGQTDAQLNIASDQSMVGMTVRVVATTTDVLGGTTDFIGDAQTIANVDDQASCSLAVTGTAAEGGSLTAALTAVSDADGATTTAYQWQSFDGANWNNLSGQTDAQLNIASDQSMVGMTVRVVATTTDVLGGTTDFIGDAQTIANVDDQASGSLAVTGTAAEGGSLTAALTAVSDADGATTTAYQWQSFDGANWNNLSGQTDAQLNIASDQSMVGMTVRVVATTTDPFGGSTDFTGAAQTIANVNDAPTGTVTISGIAAEDQTLSASNTLADEDGLGPISYSWFADGNQVGTGESYTLGQTDVGKTFTVQASYTDAFGAHESVSSAATAAVANVNDAPTGGVTISGTAAEDQTLTASNTLADEDGLGPISYSWFADGNQVGTGESYTLGQADVGKTFTVQASYTDAFGAHESVSSAATAAVANVNDAPTGGVTISGIAAEDQTLTASNTLADEDGLGAITYSWFADGVDTGVTGATYTLGQADVGKTFTVQASYIDAYGTHESVTSAATAAVANVEDEATGSLAVTGTAAEGGSLTAALTAVSDEDGATSIAYQWQSFDGSSWNNLGGQSNAQLDIASDQSMVGMTVRVVATTTDPFGGSTDFTSAAQTIANVNDAPTGAASAVLGAGTEDQAYTVSAATLLQGFSDVDGDTLSVSGLSSNHGTVVNNGNGTFTITPTANYNGPVSLSYSVIDGNGGSIAASQSFTLAAVNDAPTGSATAVLSAGTEDQAYTVSEATLLQGFSDVDGDTLSVSGLSSNHGTVVNNGNGTFTITPSANYNGPVSLSYSVIDGNGGSIAASQSFTLAAVNDAPTGAASAALAAGTEDQSYIVSAATLLQGFSDVDGDTLSVSGLSSNHGTVVNNGNGTFTITPTANYNGPVSLSYNVIDGNGGSVAASQSFTLAAVNDAPVFTSGTTVGTIREHLINAAANGFDSTAVGTVSASDIEGSTLSYSIVSDSSGGAFKINAGSGAISVRDVSLLDYEAASGLSTDGNGKYYSLTVGASDGSTTTTQSVKIYLTDVSSTATTGADNYIDGGVGNDSFSMNNGNDVAFGDGGIDTLNGQGDNDLIFGGLGNDALNGNNGNDTLYGGAGADTLMGGNGADTFVFGDGSLAGTFDSIGDFSVGDGDKIHLVNDYAGLFTALANGSLAANAFASGANLTTAANANVRIIYDTVTGNLYYDADGNGGGAATQFATVTSNGSNHPALSAGDFLVGAAPGP</sequence>
<keyword evidence="3" id="KW-1185">Reference proteome</keyword>
<dbReference type="Proteomes" id="UP001228044">
    <property type="component" value="Unassembled WGS sequence"/>
</dbReference>
<dbReference type="EMBL" id="JAUHHC010000002">
    <property type="protein sequence ID" value="MDN3919960.1"/>
    <property type="molecule type" value="Genomic_DNA"/>
</dbReference>
<name>A0ABT8DNL1_9BURK</name>
<dbReference type="InterPro" id="IPR011049">
    <property type="entry name" value="Serralysin-like_metalloprot_C"/>
</dbReference>
<dbReference type="SUPFAM" id="SSF51120">
    <property type="entry name" value="beta-Roll"/>
    <property type="match status" value="1"/>
</dbReference>
<evidence type="ECO:0000259" key="1">
    <source>
        <dbReference type="PROSITE" id="PS50268"/>
    </source>
</evidence>
<dbReference type="Gene3D" id="2.60.40.3440">
    <property type="match status" value="2"/>
</dbReference>
<dbReference type="CDD" id="cd11304">
    <property type="entry name" value="Cadherin_repeat"/>
    <property type="match status" value="1"/>
</dbReference>